<keyword evidence="2" id="KW-1185">Reference proteome</keyword>
<accession>A0A812RNH9</accession>
<gene>
    <name evidence="1" type="ORF">SNEC2469_LOCUS12230</name>
</gene>
<dbReference type="EMBL" id="CAJNJA010019379">
    <property type="protein sequence ID" value="CAE7444521.1"/>
    <property type="molecule type" value="Genomic_DNA"/>
</dbReference>
<dbReference type="Proteomes" id="UP000601435">
    <property type="component" value="Unassembled WGS sequence"/>
</dbReference>
<organism evidence="1 2">
    <name type="scientific">Symbiodinium necroappetens</name>
    <dbReference type="NCBI Taxonomy" id="1628268"/>
    <lineage>
        <taxon>Eukaryota</taxon>
        <taxon>Sar</taxon>
        <taxon>Alveolata</taxon>
        <taxon>Dinophyceae</taxon>
        <taxon>Suessiales</taxon>
        <taxon>Symbiodiniaceae</taxon>
        <taxon>Symbiodinium</taxon>
    </lineage>
</organism>
<reference evidence="1" key="1">
    <citation type="submission" date="2021-02" db="EMBL/GenBank/DDBJ databases">
        <authorList>
            <person name="Dougan E. K."/>
            <person name="Rhodes N."/>
            <person name="Thang M."/>
            <person name="Chan C."/>
        </authorList>
    </citation>
    <scope>NUCLEOTIDE SEQUENCE</scope>
</reference>
<proteinExistence type="predicted"/>
<dbReference type="AlphaFoldDB" id="A0A812RNH9"/>
<evidence type="ECO:0000313" key="1">
    <source>
        <dbReference type="EMBL" id="CAE7444521.1"/>
    </source>
</evidence>
<sequence>EETLQWRAARSRFEWFGTIKELLGGLHSEELLQKLHFTLQPLGTQPEAAKMGAWAAEQMDTLATFTSYSLELAACHAWANAIYCVCLPHAFACVQHRSQHERAAGLTRIREVWGAVLRAEHWLQDPSLPAHVKLGLKDLLQDVAWNQWQLAREVYAACTTENWDSGSEELQDFSFLVFSGWSKFFYMTCVPSQDDLEWPRLEPTYEDFLAAVNRRAALCKPDNLLEQNQRVFAMSEKFKLPAALNFTLNNLKKPGGKPAGTFSNQVMTAATAFIANMSSPLDGSMGKAWTGGGVAALYNVHQSSYVA</sequence>
<comment type="caution">
    <text evidence="1">The sequence shown here is derived from an EMBL/GenBank/DDBJ whole genome shotgun (WGS) entry which is preliminary data.</text>
</comment>
<name>A0A812RNH9_9DINO</name>
<protein>
    <submittedName>
        <fullName evidence="1">Uncharacterized protein</fullName>
    </submittedName>
</protein>
<evidence type="ECO:0000313" key="2">
    <source>
        <dbReference type="Proteomes" id="UP000601435"/>
    </source>
</evidence>
<feature type="non-terminal residue" evidence="1">
    <location>
        <position position="1"/>
    </location>
</feature>